<dbReference type="AlphaFoldDB" id="A0A562J7A3"/>
<dbReference type="Proteomes" id="UP000315343">
    <property type="component" value="Unassembled WGS sequence"/>
</dbReference>
<proteinExistence type="predicted"/>
<gene>
    <name evidence="1" type="ORF">LY60_02597</name>
</gene>
<accession>A0A562J7A3</accession>
<evidence type="ECO:0000313" key="2">
    <source>
        <dbReference type="Proteomes" id="UP000315343"/>
    </source>
</evidence>
<protein>
    <submittedName>
        <fullName evidence="1">Uncharacterized protein</fullName>
    </submittedName>
</protein>
<dbReference type="EMBL" id="VLKH01000007">
    <property type="protein sequence ID" value="TWH79069.1"/>
    <property type="molecule type" value="Genomic_DNA"/>
</dbReference>
<evidence type="ECO:0000313" key="1">
    <source>
        <dbReference type="EMBL" id="TWH79069.1"/>
    </source>
</evidence>
<reference evidence="1 2" key="1">
    <citation type="submission" date="2019-07" db="EMBL/GenBank/DDBJ databases">
        <title>Genomic Encyclopedia of Type Strains, Phase I: the one thousand microbial genomes (KMG-I) project.</title>
        <authorList>
            <person name="Kyrpides N."/>
        </authorList>
    </citation>
    <scope>NUCLEOTIDE SEQUENCE [LARGE SCALE GENOMIC DNA]</scope>
    <source>
        <strain evidence="1 2">DSM 13558</strain>
    </source>
</reference>
<keyword evidence="2" id="KW-1185">Reference proteome</keyword>
<sequence>MQVLMLVLTISERGRYDKLLGLEIRNQGELFNYVSFYCIKSFKNLRKGVLL</sequence>
<name>A0A562J7A3_9FIRM</name>
<comment type="caution">
    <text evidence="1">The sequence shown here is derived from an EMBL/GenBank/DDBJ whole genome shotgun (WGS) entry which is preliminary data.</text>
</comment>
<organism evidence="1 2">
    <name type="scientific">Sedimentibacter saalensis</name>
    <dbReference type="NCBI Taxonomy" id="130788"/>
    <lineage>
        <taxon>Bacteria</taxon>
        <taxon>Bacillati</taxon>
        <taxon>Bacillota</taxon>
        <taxon>Tissierellia</taxon>
        <taxon>Sedimentibacter</taxon>
    </lineage>
</organism>